<reference evidence="6 7" key="1">
    <citation type="submission" date="2024-02" db="EMBL/GenBank/DDBJ databases">
        <authorList>
            <person name="Daric V."/>
            <person name="Darras S."/>
        </authorList>
    </citation>
    <scope>NUCLEOTIDE SEQUENCE [LARGE SCALE GENOMIC DNA]</scope>
</reference>
<evidence type="ECO:0000256" key="1">
    <source>
        <dbReference type="ARBA" id="ARBA00004123"/>
    </source>
</evidence>
<dbReference type="InterPro" id="IPR000504">
    <property type="entry name" value="RRM_dom"/>
</dbReference>
<dbReference type="CDD" id="cd12325">
    <property type="entry name" value="RRM1_hnRNPA_hnRNPD_like"/>
    <property type="match status" value="1"/>
</dbReference>
<dbReference type="InterPro" id="IPR012677">
    <property type="entry name" value="Nucleotide-bd_a/b_plait_sf"/>
</dbReference>
<name>A0ABP0GAE8_CLALP</name>
<evidence type="ECO:0000313" key="7">
    <source>
        <dbReference type="Proteomes" id="UP001642483"/>
    </source>
</evidence>
<evidence type="ECO:0000256" key="2">
    <source>
        <dbReference type="ARBA" id="ARBA00023242"/>
    </source>
</evidence>
<feature type="domain" description="RRM" evidence="5">
    <location>
        <begin position="191"/>
        <end position="268"/>
    </location>
</feature>
<evidence type="ECO:0000259" key="5">
    <source>
        <dbReference type="PROSITE" id="PS50102"/>
    </source>
</evidence>
<dbReference type="PANTHER" id="PTHR48033:SF10">
    <property type="entry name" value="RNA-BINDING PROTEIN SQUID"/>
    <property type="match status" value="1"/>
</dbReference>
<feature type="compositionally biased region" description="Low complexity" evidence="4">
    <location>
        <begin position="64"/>
        <end position="75"/>
    </location>
</feature>
<feature type="region of interest" description="Disordered" evidence="4">
    <location>
        <begin position="345"/>
        <end position="367"/>
    </location>
</feature>
<feature type="compositionally biased region" description="Gly residues" evidence="4">
    <location>
        <begin position="345"/>
        <end position="359"/>
    </location>
</feature>
<keyword evidence="3" id="KW-0694">RNA-binding</keyword>
<evidence type="ECO:0000256" key="3">
    <source>
        <dbReference type="PROSITE-ProRule" id="PRU00176"/>
    </source>
</evidence>
<dbReference type="Gene3D" id="3.30.70.330">
    <property type="match status" value="2"/>
</dbReference>
<comment type="caution">
    <text evidence="6">The sequence shown here is derived from an EMBL/GenBank/DDBJ whole genome shotgun (WGS) entry which is preliminary data.</text>
</comment>
<gene>
    <name evidence="6" type="ORF">CVLEPA_LOCUS19882</name>
</gene>
<sequence length="367" mass="39214">MADSEQQVSTNDNNNEASAQEEIPEEVPPTTEQTEDTEASDSVDNTEANPDPEQQNGESSEPTEAVAAGDGAGTEAEAENVEVPVDTEAAALKPAEEGSLINATDDNELKMFVGGLSWDTETFGLRDYFAKFGEVRDCTIKKDSKTERSRGFGFVLFADAESVKKVIDETNHYLDGRKIDPKRAQAQRKDGKLFVGKVDPETDNEKLKEHFSQFGEIELFERPIDKQTNKKRGFCFITFKKDGVLKLACDEKNHEVDGSKLDVKPAQNPDHRGPAGRGGFMGRGGGMGRGFGFPYGGGGGYGGPSYGGYGGGGYNDFGGFGFGSNYPQPGYGNYGNYSGAYGGGGQGGAGGKVPRGRMGGQASYKPY</sequence>
<feature type="region of interest" description="Disordered" evidence="4">
    <location>
        <begin position="1"/>
        <end position="83"/>
    </location>
</feature>
<feature type="compositionally biased region" description="Polar residues" evidence="4">
    <location>
        <begin position="1"/>
        <end position="18"/>
    </location>
</feature>
<evidence type="ECO:0000313" key="6">
    <source>
        <dbReference type="EMBL" id="CAK8687826.1"/>
    </source>
</evidence>
<dbReference type="EMBL" id="CAWYQH010000106">
    <property type="protein sequence ID" value="CAK8687826.1"/>
    <property type="molecule type" value="Genomic_DNA"/>
</dbReference>
<keyword evidence="7" id="KW-1185">Reference proteome</keyword>
<dbReference type="Proteomes" id="UP001642483">
    <property type="component" value="Unassembled WGS sequence"/>
</dbReference>
<dbReference type="InterPro" id="IPR035979">
    <property type="entry name" value="RBD_domain_sf"/>
</dbReference>
<dbReference type="Pfam" id="PF00076">
    <property type="entry name" value="RRM_1"/>
    <property type="match status" value="2"/>
</dbReference>
<organism evidence="6 7">
    <name type="scientific">Clavelina lepadiformis</name>
    <name type="common">Light-bulb sea squirt</name>
    <name type="synonym">Ascidia lepadiformis</name>
    <dbReference type="NCBI Taxonomy" id="159417"/>
    <lineage>
        <taxon>Eukaryota</taxon>
        <taxon>Metazoa</taxon>
        <taxon>Chordata</taxon>
        <taxon>Tunicata</taxon>
        <taxon>Ascidiacea</taxon>
        <taxon>Aplousobranchia</taxon>
        <taxon>Clavelinidae</taxon>
        <taxon>Clavelina</taxon>
    </lineage>
</organism>
<protein>
    <recommendedName>
        <fullName evidence="5">RRM domain-containing protein</fullName>
    </recommendedName>
</protein>
<dbReference type="SMART" id="SM00360">
    <property type="entry name" value="RRM"/>
    <property type="match status" value="2"/>
</dbReference>
<dbReference type="PROSITE" id="PS50102">
    <property type="entry name" value="RRM"/>
    <property type="match status" value="2"/>
</dbReference>
<keyword evidence="2" id="KW-0539">Nucleus</keyword>
<feature type="compositionally biased region" description="Polar residues" evidence="4">
    <location>
        <begin position="42"/>
        <end position="62"/>
    </location>
</feature>
<proteinExistence type="predicted"/>
<evidence type="ECO:0000256" key="4">
    <source>
        <dbReference type="SAM" id="MobiDB-lite"/>
    </source>
</evidence>
<comment type="subcellular location">
    <subcellularLocation>
        <location evidence="1">Nucleus</location>
    </subcellularLocation>
</comment>
<feature type="domain" description="RRM" evidence="5">
    <location>
        <begin position="109"/>
        <end position="191"/>
    </location>
</feature>
<dbReference type="SUPFAM" id="SSF54928">
    <property type="entry name" value="RNA-binding domain, RBD"/>
    <property type="match status" value="2"/>
</dbReference>
<dbReference type="PANTHER" id="PTHR48033">
    <property type="entry name" value="RNA-BINDING (RRM/RBD/RNP MOTIFS) FAMILY PROTEIN"/>
    <property type="match status" value="1"/>
</dbReference>
<accession>A0ABP0GAE8</accession>